<accession>A0A9Q1UZC9</accession>
<keyword evidence="1" id="KW-1133">Transmembrane helix</keyword>
<gene>
    <name evidence="3" type="ORF">ADU74_04280</name>
</gene>
<organism evidence="3 4">
    <name type="scientific">Clostridium botulinum</name>
    <dbReference type="NCBI Taxonomy" id="1491"/>
    <lineage>
        <taxon>Bacteria</taxon>
        <taxon>Bacillati</taxon>
        <taxon>Bacillota</taxon>
        <taxon>Clostridia</taxon>
        <taxon>Eubacteriales</taxon>
        <taxon>Clostridiaceae</taxon>
        <taxon>Clostridium</taxon>
    </lineage>
</organism>
<dbReference type="InterPro" id="IPR006976">
    <property type="entry name" value="VanZ-like"/>
</dbReference>
<protein>
    <submittedName>
        <fullName evidence="3">Phorsphotransbutyrlylase</fullName>
    </submittedName>
</protein>
<dbReference type="PIRSF" id="PIRSF019083">
    <property type="entry name" value="UCP019083_VanZ"/>
    <property type="match status" value="1"/>
</dbReference>
<reference evidence="3 4" key="1">
    <citation type="submission" date="2015-07" db="EMBL/GenBank/DDBJ databases">
        <title>Draft genome sequences of 17 French Clostridium botulinum group III.</title>
        <authorList>
            <person name="Woudstra C."/>
            <person name="Le Marechal C."/>
            <person name="Souillard R."/>
            <person name="Bayon-Auboyer M.-H."/>
            <person name="Dessouter D."/>
            <person name="Fach P."/>
        </authorList>
    </citation>
    <scope>NUCLEOTIDE SEQUENCE [LARGE SCALE GENOMIC DNA]</scope>
    <source>
        <strain evidence="3 4">12LNRI-CD</strain>
    </source>
</reference>
<dbReference type="RefSeq" id="WP_013724933.1">
    <property type="nucleotide sequence ID" value="NZ_LGVO01000064.1"/>
</dbReference>
<evidence type="ECO:0000313" key="3">
    <source>
        <dbReference type="EMBL" id="KOA89464.1"/>
    </source>
</evidence>
<dbReference type="AlphaFoldDB" id="A0A9Q1UZC9"/>
<feature type="transmembrane region" description="Helical" evidence="1">
    <location>
        <begin position="134"/>
        <end position="151"/>
    </location>
</feature>
<sequence length="161" mass="18619">MKKIFMVLFVIFWMGFIYHNSATIGDESNKKSYSIVNKVDKIKENTEIKNSIKEHKPINKIESNQKLNRIIRKNAHLFEYLVLGILLCVVLFLCSSIEGKHKLIYILFICLFYAVTDEFHQNFVQGRSSSVSDVLIDFSGSVFGIIIYLSYKKVQQLKGGR</sequence>
<dbReference type="NCBIfam" id="NF037970">
    <property type="entry name" value="vanZ_1"/>
    <property type="match status" value="1"/>
</dbReference>
<dbReference type="Pfam" id="PF04892">
    <property type="entry name" value="VanZ"/>
    <property type="match status" value="1"/>
</dbReference>
<name>A0A9Q1UZC9_CLOBO</name>
<evidence type="ECO:0000256" key="1">
    <source>
        <dbReference type="SAM" id="Phobius"/>
    </source>
</evidence>
<dbReference type="Proteomes" id="UP000037540">
    <property type="component" value="Unassembled WGS sequence"/>
</dbReference>
<dbReference type="EMBL" id="LGVR01000017">
    <property type="protein sequence ID" value="KOA89464.1"/>
    <property type="molecule type" value="Genomic_DNA"/>
</dbReference>
<feature type="transmembrane region" description="Helical" evidence="1">
    <location>
        <begin position="77"/>
        <end position="96"/>
    </location>
</feature>
<keyword evidence="1" id="KW-0472">Membrane</keyword>
<proteinExistence type="predicted"/>
<evidence type="ECO:0000313" key="4">
    <source>
        <dbReference type="Proteomes" id="UP000037540"/>
    </source>
</evidence>
<feature type="domain" description="VanZ-like" evidence="2">
    <location>
        <begin position="7"/>
        <end position="149"/>
    </location>
</feature>
<evidence type="ECO:0000259" key="2">
    <source>
        <dbReference type="Pfam" id="PF04892"/>
    </source>
</evidence>
<feature type="transmembrane region" description="Helical" evidence="1">
    <location>
        <begin position="103"/>
        <end position="122"/>
    </location>
</feature>
<dbReference type="OrthoDB" id="291892at2"/>
<comment type="caution">
    <text evidence="3">The sequence shown here is derived from an EMBL/GenBank/DDBJ whole genome shotgun (WGS) entry which is preliminary data.</text>
</comment>
<keyword evidence="1" id="KW-0812">Transmembrane</keyword>
<dbReference type="InterPro" id="IPR016747">
    <property type="entry name" value="Phosphotransbutyrylase"/>
</dbReference>